<dbReference type="InterPro" id="IPR029058">
    <property type="entry name" value="AB_hydrolase_fold"/>
</dbReference>
<evidence type="ECO:0000313" key="5">
    <source>
        <dbReference type="EMBL" id="ABJ06403.1"/>
    </source>
</evidence>
<dbReference type="InterPro" id="IPR052374">
    <property type="entry name" value="SERAC1"/>
</dbReference>
<dbReference type="eggNOG" id="COG1672">
    <property type="taxonomic scope" value="Bacteria"/>
</dbReference>
<dbReference type="KEGG" id="rpe:RPE_2464"/>
<dbReference type="Gene3D" id="3.40.50.1820">
    <property type="entry name" value="alpha/beta hydrolase"/>
    <property type="match status" value="1"/>
</dbReference>
<gene>
    <name evidence="5" type="ordered locus">RPE_2464</name>
</gene>
<dbReference type="GO" id="GO:0016020">
    <property type="term" value="C:membrane"/>
    <property type="evidence" value="ECO:0007669"/>
    <property type="project" value="UniProtKB-SubCell"/>
</dbReference>
<dbReference type="eggNOG" id="COG1073">
    <property type="taxonomic scope" value="Bacteria"/>
</dbReference>
<dbReference type="PANTHER" id="PTHR48182">
    <property type="entry name" value="PROTEIN SERAC1"/>
    <property type="match status" value="1"/>
</dbReference>
<proteinExistence type="predicted"/>
<evidence type="ECO:0000256" key="4">
    <source>
        <dbReference type="ARBA" id="ARBA00023136"/>
    </source>
</evidence>
<dbReference type="HOGENOM" id="CLU_407609_0_0_5"/>
<sequence length="674" mass="75308">MSRAQTVRVYSVSDSASLGADIVFVHGLMGSAQETWAHDASPTSFWPKWLSNLGNIWIVDYPADLFWWSSTGMAIPERAKNVVDSLANYGLGSKPIIWIAHSLGGLLVKSMLRASSELNNPNWKRIVEQTRGVVFLGTPHTGASLGTLASLVRTLTSANVSQLKSNESHLLELATWYSCNARKLKIRTLAYYEKGTVRGIKVVDEGSANPNVEDCIPVPSDANHVEICKPKDMHDPVYRGVVRFITDLISVPSQIVGAEGVFADHNINTVFGIHRGDTLHYVQRARVDDALIGHLIGGKHLCIYGSSKQGKTALRKKHISPSDELCVVCDRRWSGVDVFTAILKAANCHVQPSSDDPGSSLFSIRPPNDDRSIEVDLSHTADFLRVLVRSFFGKYLVIEEFHYLTEEVQRDLAFKLKAIHELSDRYVFIVIGVWLESNRLVHLNKDLSGRVAPINADEWSDVDLLRVIHGGEKKLNIGFPPGFAEKLVERACGSVYLVRESCFRACEQVGIYKRPEHFISIEQSINVAAILKEISDSGVDYPGQIIGLLGLEEIQLNEREEAEGLKDWVLRVLFCATAKEMRKGISLSKLRSMIRQRHPRHYHPTESQIERVIKAVQAAQLAKVGQSLFDYDRQEKTIRCVDKGLILWRTGTTPEKIEHLIFEGEMPEGQSCDK</sequence>
<name>Q07NT1_RHOP5</name>
<dbReference type="AlphaFoldDB" id="Q07NT1"/>
<keyword evidence="4" id="KW-0472">Membrane</keyword>
<dbReference type="EMBL" id="CP000463">
    <property type="protein sequence ID" value="ABJ06403.1"/>
    <property type="molecule type" value="Genomic_DNA"/>
</dbReference>
<dbReference type="InterPro" id="IPR027417">
    <property type="entry name" value="P-loop_NTPase"/>
</dbReference>
<accession>Q07NT1</accession>
<dbReference type="ESTHER" id="rhop5-q07nt1">
    <property type="family name" value="PGAP1"/>
</dbReference>
<evidence type="ECO:0000256" key="3">
    <source>
        <dbReference type="ARBA" id="ARBA00022824"/>
    </source>
</evidence>
<dbReference type="PANTHER" id="PTHR48182:SF2">
    <property type="entry name" value="PROTEIN SERAC1"/>
    <property type="match status" value="1"/>
</dbReference>
<dbReference type="STRING" id="316055.RPE_2464"/>
<comment type="subcellular location">
    <subcellularLocation>
        <location evidence="1">Endoplasmic reticulum</location>
    </subcellularLocation>
    <subcellularLocation>
        <location evidence="2">Membrane</location>
    </subcellularLocation>
</comment>
<dbReference type="SUPFAM" id="SSF53474">
    <property type="entry name" value="alpha/beta-Hydrolases"/>
    <property type="match status" value="1"/>
</dbReference>
<keyword evidence="3" id="KW-0256">Endoplasmic reticulum</keyword>
<dbReference type="OrthoDB" id="7594060at2"/>
<evidence type="ECO:0000256" key="2">
    <source>
        <dbReference type="ARBA" id="ARBA00004370"/>
    </source>
</evidence>
<protein>
    <submittedName>
        <fullName evidence="5">Uncharacterized protein</fullName>
    </submittedName>
</protein>
<reference evidence="5" key="1">
    <citation type="submission" date="2006-09" db="EMBL/GenBank/DDBJ databases">
        <title>Complete sequence of Rhodopseudomonas palustris BisA53.</title>
        <authorList>
            <consortium name="US DOE Joint Genome Institute"/>
            <person name="Copeland A."/>
            <person name="Lucas S."/>
            <person name="Lapidus A."/>
            <person name="Barry K."/>
            <person name="Detter J.C."/>
            <person name="Glavina del Rio T."/>
            <person name="Hammon N."/>
            <person name="Israni S."/>
            <person name="Dalin E."/>
            <person name="Tice H."/>
            <person name="Pitluck S."/>
            <person name="Chain P."/>
            <person name="Malfatti S."/>
            <person name="Shin M."/>
            <person name="Vergez L."/>
            <person name="Schmutz J."/>
            <person name="Larimer F."/>
            <person name="Land M."/>
            <person name="Hauser L."/>
            <person name="Pelletier D.A."/>
            <person name="Kyrpides N."/>
            <person name="Kim E."/>
            <person name="Harwood C.S."/>
            <person name="Oda Y."/>
            <person name="Richardson P."/>
        </authorList>
    </citation>
    <scope>NUCLEOTIDE SEQUENCE [LARGE SCALE GENOMIC DNA]</scope>
    <source>
        <strain evidence="5">BisA53</strain>
    </source>
</reference>
<evidence type="ECO:0000256" key="1">
    <source>
        <dbReference type="ARBA" id="ARBA00004240"/>
    </source>
</evidence>
<organism evidence="5">
    <name type="scientific">Rhodopseudomonas palustris (strain BisA53)</name>
    <dbReference type="NCBI Taxonomy" id="316055"/>
    <lineage>
        <taxon>Bacteria</taxon>
        <taxon>Pseudomonadati</taxon>
        <taxon>Pseudomonadota</taxon>
        <taxon>Alphaproteobacteria</taxon>
        <taxon>Hyphomicrobiales</taxon>
        <taxon>Nitrobacteraceae</taxon>
        <taxon>Rhodopseudomonas</taxon>
    </lineage>
</organism>
<dbReference type="SUPFAM" id="SSF52540">
    <property type="entry name" value="P-loop containing nucleoside triphosphate hydrolases"/>
    <property type="match status" value="1"/>
</dbReference>